<organism evidence="1 2">
    <name type="scientific">Sunxiuqinia dokdonensis</name>
    <dbReference type="NCBI Taxonomy" id="1409788"/>
    <lineage>
        <taxon>Bacteria</taxon>
        <taxon>Pseudomonadati</taxon>
        <taxon>Bacteroidota</taxon>
        <taxon>Bacteroidia</taxon>
        <taxon>Marinilabiliales</taxon>
        <taxon>Prolixibacteraceae</taxon>
        <taxon>Sunxiuqinia</taxon>
    </lineage>
</organism>
<dbReference type="Proteomes" id="UP000036958">
    <property type="component" value="Unassembled WGS sequence"/>
</dbReference>
<name>A0A0L8VEW3_9BACT</name>
<evidence type="ECO:0000313" key="2">
    <source>
        <dbReference type="Proteomes" id="UP000036958"/>
    </source>
</evidence>
<protein>
    <submittedName>
        <fullName evidence="1">Uncharacterized protein</fullName>
    </submittedName>
</protein>
<reference evidence="2" key="1">
    <citation type="submission" date="2015-07" db="EMBL/GenBank/DDBJ databases">
        <title>Genome sequencing of Sunxiuqinia dokdonensis strain SK.</title>
        <authorList>
            <person name="Ahn S."/>
            <person name="Kim B.-C."/>
        </authorList>
    </citation>
    <scope>NUCLEOTIDE SEQUENCE [LARGE SCALE GENOMIC DNA]</scope>
    <source>
        <strain evidence="2">SK</strain>
    </source>
</reference>
<dbReference type="RefSeq" id="WP_053178873.1">
    <property type="nucleotide sequence ID" value="NZ_LGIA01000009.1"/>
</dbReference>
<sequence length="116" mass="12753">MPGIGQGAVSWQIPNQVRNDASIAGVPLSPPVHRKVKAAQADPECSGGPGRRWLVGGRMEFSRFFPPFYRLLERSGNPDCSGEKEVPVRHKDMEALTIKQTFCDAAHAGWEHSNTK</sequence>
<proteinExistence type="predicted"/>
<dbReference type="EMBL" id="LGIA01000009">
    <property type="protein sequence ID" value="KOH47006.1"/>
    <property type="molecule type" value="Genomic_DNA"/>
</dbReference>
<gene>
    <name evidence="1" type="ORF">NC99_01840</name>
</gene>
<keyword evidence="2" id="KW-1185">Reference proteome</keyword>
<evidence type="ECO:0000313" key="1">
    <source>
        <dbReference type="EMBL" id="KOH47006.1"/>
    </source>
</evidence>
<accession>A0A0L8VEW3</accession>
<comment type="caution">
    <text evidence="1">The sequence shown here is derived from an EMBL/GenBank/DDBJ whole genome shotgun (WGS) entry which is preliminary data.</text>
</comment>
<dbReference type="OrthoDB" id="5169219at2"/>
<dbReference type="AlphaFoldDB" id="A0A0L8VEW3"/>